<dbReference type="Proteomes" id="UP000017840">
    <property type="component" value="Unassembled WGS sequence"/>
</dbReference>
<evidence type="ECO:0000256" key="5">
    <source>
        <dbReference type="ARBA" id="ARBA00022801"/>
    </source>
</evidence>
<evidence type="ECO:0000256" key="6">
    <source>
        <dbReference type="ARBA" id="ARBA00023295"/>
    </source>
</evidence>
<dbReference type="InterPro" id="IPR051915">
    <property type="entry name" value="Cellulose_Degrad_GH3"/>
</dbReference>
<dbReference type="PANTHER" id="PTHR30620:SF16">
    <property type="entry name" value="LYSOSOMAL BETA GLUCOSIDASE"/>
    <property type="match status" value="1"/>
</dbReference>
<dbReference type="EC" id="3.2.1.21" evidence="3"/>
<dbReference type="Pfam" id="PF01915">
    <property type="entry name" value="Glyco_hydro_3_C"/>
    <property type="match status" value="1"/>
</dbReference>
<evidence type="ECO:0000313" key="9">
    <source>
        <dbReference type="Proteomes" id="UP000017840"/>
    </source>
</evidence>
<evidence type="ECO:0000313" key="8">
    <source>
        <dbReference type="EMBL" id="ESP87067.1"/>
    </source>
</evidence>
<dbReference type="AlphaFoldDB" id="V4IV34"/>
<dbReference type="OrthoDB" id="30657at2157"/>
<sequence length="727" mass="77947">MVTRRFDHQVEELLERMTLEEKVGQMVGTPPHEDVAEMESEIRDHHVGSVHFGGTPHNTPEAKAEVANAAQRVAVEESRLGVPVFLRAMAEHGHAAVAGSTVFPQQLGMAATRNPDLAREAASVAATEMRATGVQSTSSPIGDVARDQRWGRIAETFGESPYLSARMTAAMVEGYQGDDPSDPESVLAVTKHFPMYSEGVRGEDTAPNEVSTYTMRRVHVPPYQAGIDAGTGGVMPCYNSINGEPVHGSKRILTGLLREELGFEGFVLADYRGAEDLHRAHDTTADLEQSIWQSVSAGMDLLPSGGSTYTDAIVNLVESGELSERRVEESARRVLRAKFELGLFDDPYVDVDEATRTLGSDDHREIARRVARETMTLLKNDDDVLPLSPDLGEVLVTGPNADDIAHQHGGWGNVRDPDPMGDTVLDGIEAAVGDDTTVTHEPGSGINEAGDVDAAADAAADADAAVVVLGEPDYVHEFSRSTLGDTADEFPKRTQLTLPDAQLDLAKAVHETGTPTVVVFVTGRVLATPWVAEHVPGVLMAYQPGSEGGAVADVLFGAYNPHGKLPISVPRSEGQVPVRFNYLPHPRHHGAEESHVDSYDPLFAYGHGLSYTEFAYDDLTLSAETVGPGDTVDAEVTVTNAGERAGVETVEVFVRDVLSSRVTPVRELAGFARVELDAGETDVATVPLAVEDAGVIGDDGDRTPEAGTHRVFAGDLSAEFDVERRYS</sequence>
<keyword evidence="6" id="KW-0326">Glycosidase</keyword>
<comment type="similarity">
    <text evidence="2">Belongs to the glycosyl hydrolase 3 family.</text>
</comment>
<dbReference type="InterPro" id="IPR001764">
    <property type="entry name" value="Glyco_hydro_3_N"/>
</dbReference>
<dbReference type="SMART" id="SM01217">
    <property type="entry name" value="Fn3_like"/>
    <property type="match status" value="1"/>
</dbReference>
<dbReference type="InterPro" id="IPR013783">
    <property type="entry name" value="Ig-like_fold"/>
</dbReference>
<protein>
    <recommendedName>
        <fullName evidence="3">beta-glucosidase</fullName>
        <ecNumber evidence="3">3.2.1.21</ecNumber>
    </recommendedName>
</protein>
<dbReference type="SUPFAM" id="SSF52279">
    <property type="entry name" value="Beta-D-glucan exohydrolase, C-terminal domain"/>
    <property type="match status" value="1"/>
</dbReference>
<name>V4IV34_9EURY</name>
<dbReference type="Gene3D" id="3.20.20.300">
    <property type="entry name" value="Glycoside hydrolase, family 3, N-terminal domain"/>
    <property type="match status" value="1"/>
</dbReference>
<keyword evidence="4" id="KW-0732">Signal</keyword>
<evidence type="ECO:0000256" key="3">
    <source>
        <dbReference type="ARBA" id="ARBA00012744"/>
    </source>
</evidence>
<dbReference type="InterPro" id="IPR017853">
    <property type="entry name" value="GH"/>
</dbReference>
<evidence type="ECO:0000259" key="7">
    <source>
        <dbReference type="SMART" id="SM01217"/>
    </source>
</evidence>
<dbReference type="InterPro" id="IPR036962">
    <property type="entry name" value="Glyco_hydro_3_N_sf"/>
</dbReference>
<dbReference type="eggNOG" id="arCOG04634">
    <property type="taxonomic scope" value="Archaea"/>
</dbReference>
<evidence type="ECO:0000256" key="2">
    <source>
        <dbReference type="ARBA" id="ARBA00005336"/>
    </source>
</evidence>
<comment type="catalytic activity">
    <reaction evidence="1">
        <text>Hydrolysis of terminal, non-reducing beta-D-glucosyl residues with release of beta-D-glucose.</text>
        <dbReference type="EC" id="3.2.1.21"/>
    </reaction>
</comment>
<dbReference type="STRING" id="1324957.K933_16157"/>
<dbReference type="SUPFAM" id="SSF51445">
    <property type="entry name" value="(Trans)glycosidases"/>
    <property type="match status" value="1"/>
</dbReference>
<dbReference type="GO" id="GO:0008422">
    <property type="term" value="F:beta-glucosidase activity"/>
    <property type="evidence" value="ECO:0007669"/>
    <property type="project" value="UniProtKB-EC"/>
</dbReference>
<dbReference type="Pfam" id="PF14310">
    <property type="entry name" value="Fn3-like"/>
    <property type="match status" value="1"/>
</dbReference>
<comment type="caution">
    <text evidence="8">The sequence shown here is derived from an EMBL/GenBank/DDBJ whole genome shotgun (WGS) entry which is preliminary data.</text>
</comment>
<dbReference type="PRINTS" id="PR00133">
    <property type="entry name" value="GLHYDRLASE3"/>
</dbReference>
<accession>V4IV34</accession>
<keyword evidence="5 8" id="KW-0378">Hydrolase</keyword>
<feature type="domain" description="Fibronectin type III-like" evidence="7">
    <location>
        <begin position="648"/>
        <end position="717"/>
    </location>
</feature>
<evidence type="ECO:0000256" key="4">
    <source>
        <dbReference type="ARBA" id="ARBA00022729"/>
    </source>
</evidence>
<dbReference type="RefSeq" id="WP_023395800.1">
    <property type="nucleotide sequence ID" value="NZ_ASGZ01000064.1"/>
</dbReference>
<dbReference type="InterPro" id="IPR036881">
    <property type="entry name" value="Glyco_hydro_3_C_sf"/>
</dbReference>
<keyword evidence="9" id="KW-1185">Reference proteome</keyword>
<dbReference type="Gene3D" id="3.40.50.1700">
    <property type="entry name" value="Glycoside hydrolase family 3 C-terminal domain"/>
    <property type="match status" value="1"/>
</dbReference>
<dbReference type="Gene3D" id="2.60.40.10">
    <property type="entry name" value="Immunoglobulins"/>
    <property type="match status" value="1"/>
</dbReference>
<dbReference type="InterPro" id="IPR026891">
    <property type="entry name" value="Fn3-like"/>
</dbReference>
<dbReference type="PANTHER" id="PTHR30620">
    <property type="entry name" value="PERIPLASMIC BETA-GLUCOSIDASE-RELATED"/>
    <property type="match status" value="1"/>
</dbReference>
<proteinExistence type="inferred from homology"/>
<dbReference type="PATRIC" id="fig|1324957.4.peg.3281"/>
<gene>
    <name evidence="8" type="ORF">K933_16157</name>
</gene>
<evidence type="ECO:0000256" key="1">
    <source>
        <dbReference type="ARBA" id="ARBA00000448"/>
    </source>
</evidence>
<organism evidence="8 9">
    <name type="scientific">Candidatus Halobonum tyrrellensis G22</name>
    <dbReference type="NCBI Taxonomy" id="1324957"/>
    <lineage>
        <taxon>Archaea</taxon>
        <taxon>Methanobacteriati</taxon>
        <taxon>Methanobacteriota</taxon>
        <taxon>Stenosarchaea group</taxon>
        <taxon>Halobacteria</taxon>
        <taxon>Halobacteriales</taxon>
        <taxon>Haloferacaceae</taxon>
        <taxon>Candidatus Halobonum</taxon>
    </lineage>
</organism>
<dbReference type="GO" id="GO:0009251">
    <property type="term" value="P:glucan catabolic process"/>
    <property type="evidence" value="ECO:0007669"/>
    <property type="project" value="TreeGrafter"/>
</dbReference>
<dbReference type="Pfam" id="PF00933">
    <property type="entry name" value="Glyco_hydro_3"/>
    <property type="match status" value="1"/>
</dbReference>
<reference evidence="8 9" key="1">
    <citation type="journal article" date="2013" name="Genome Announc.">
        <title>Draft Genome Sequence of 'Candidatus Halobonum tyrrellensis' Strain G22, Isolated from the Hypersaline Waters of Lake Tyrrell, Australia.</title>
        <authorList>
            <person name="Ugalde J.A."/>
            <person name="Narasingarao P."/>
            <person name="Kuo S."/>
            <person name="Podell S."/>
            <person name="Allen E.E."/>
        </authorList>
    </citation>
    <scope>NUCLEOTIDE SEQUENCE [LARGE SCALE GENOMIC DNA]</scope>
    <source>
        <strain evidence="8 9">G22</strain>
    </source>
</reference>
<dbReference type="EMBL" id="ASGZ01000064">
    <property type="protein sequence ID" value="ESP87067.1"/>
    <property type="molecule type" value="Genomic_DNA"/>
</dbReference>
<dbReference type="InterPro" id="IPR002772">
    <property type="entry name" value="Glyco_hydro_3_C"/>
</dbReference>